<dbReference type="EMBL" id="LR031872">
    <property type="protein sequence ID" value="VDC92840.1"/>
    <property type="molecule type" value="Genomic_DNA"/>
</dbReference>
<evidence type="ECO:0000256" key="1">
    <source>
        <dbReference type="SAM" id="MobiDB-lite"/>
    </source>
</evidence>
<protein>
    <submittedName>
        <fullName evidence="2">Uncharacterized protein</fullName>
    </submittedName>
</protein>
<organism evidence="2">
    <name type="scientific">Brassica oleracea</name>
    <name type="common">Wild cabbage</name>
    <dbReference type="NCBI Taxonomy" id="3712"/>
    <lineage>
        <taxon>Eukaryota</taxon>
        <taxon>Viridiplantae</taxon>
        <taxon>Streptophyta</taxon>
        <taxon>Embryophyta</taxon>
        <taxon>Tracheophyta</taxon>
        <taxon>Spermatophyta</taxon>
        <taxon>Magnoliopsida</taxon>
        <taxon>eudicotyledons</taxon>
        <taxon>Gunneridae</taxon>
        <taxon>Pentapetalae</taxon>
        <taxon>rosids</taxon>
        <taxon>malvids</taxon>
        <taxon>Brassicales</taxon>
        <taxon>Brassicaceae</taxon>
        <taxon>Brassiceae</taxon>
        <taxon>Brassica</taxon>
    </lineage>
</organism>
<accession>A0A3P6B4M6</accession>
<feature type="region of interest" description="Disordered" evidence="1">
    <location>
        <begin position="27"/>
        <end position="118"/>
    </location>
</feature>
<dbReference type="AlphaFoldDB" id="A0A3P6B4M6"/>
<reference evidence="2" key="1">
    <citation type="submission" date="2018-11" db="EMBL/GenBank/DDBJ databases">
        <authorList>
            <consortium name="Genoscope - CEA"/>
            <person name="William W."/>
        </authorList>
    </citation>
    <scope>NUCLEOTIDE SEQUENCE</scope>
</reference>
<evidence type="ECO:0000313" key="2">
    <source>
        <dbReference type="EMBL" id="VDC92840.1"/>
    </source>
</evidence>
<name>A0A3P6B4M6_BRAOL</name>
<feature type="compositionally biased region" description="Polar residues" evidence="1">
    <location>
        <begin position="45"/>
        <end position="54"/>
    </location>
</feature>
<gene>
    <name evidence="2" type="ORF">BOLC3T16536H</name>
</gene>
<proteinExistence type="predicted"/>
<sequence>MSALKSRSNSLAGLTLDAVLGGEILIQPSSAPSPPPLPQQSLVQNRTTTTSQTLFDIIRDEYEKEGHKTEPRGKYSAKNSVSNEPVPLGPRLFISPPRISLSPIPNTSQQRSDRSPTV</sequence>
<feature type="compositionally biased region" description="Low complexity" evidence="1">
    <location>
        <begin position="94"/>
        <end position="105"/>
    </location>
</feature>
<feature type="compositionally biased region" description="Basic and acidic residues" evidence="1">
    <location>
        <begin position="57"/>
        <end position="73"/>
    </location>
</feature>